<organism evidence="3 4">
    <name type="scientific">Stylosanthes scabra</name>
    <dbReference type="NCBI Taxonomy" id="79078"/>
    <lineage>
        <taxon>Eukaryota</taxon>
        <taxon>Viridiplantae</taxon>
        <taxon>Streptophyta</taxon>
        <taxon>Embryophyta</taxon>
        <taxon>Tracheophyta</taxon>
        <taxon>Spermatophyta</taxon>
        <taxon>Magnoliopsida</taxon>
        <taxon>eudicotyledons</taxon>
        <taxon>Gunneridae</taxon>
        <taxon>Pentapetalae</taxon>
        <taxon>rosids</taxon>
        <taxon>fabids</taxon>
        <taxon>Fabales</taxon>
        <taxon>Fabaceae</taxon>
        <taxon>Papilionoideae</taxon>
        <taxon>50 kb inversion clade</taxon>
        <taxon>dalbergioids sensu lato</taxon>
        <taxon>Dalbergieae</taxon>
        <taxon>Pterocarpus clade</taxon>
        <taxon>Stylosanthes</taxon>
    </lineage>
</organism>
<keyword evidence="4" id="KW-1185">Reference proteome</keyword>
<feature type="compositionally biased region" description="Basic and acidic residues" evidence="1">
    <location>
        <begin position="156"/>
        <end position="172"/>
    </location>
</feature>
<accession>A0ABU6XP13</accession>
<feature type="transmembrane region" description="Helical" evidence="2">
    <location>
        <begin position="57"/>
        <end position="84"/>
    </location>
</feature>
<protein>
    <submittedName>
        <fullName evidence="3">Uncharacterized protein</fullName>
    </submittedName>
</protein>
<keyword evidence="2" id="KW-1133">Transmembrane helix</keyword>
<keyword evidence="2" id="KW-0812">Transmembrane</keyword>
<keyword evidence="2" id="KW-0472">Membrane</keyword>
<reference evidence="3 4" key="1">
    <citation type="journal article" date="2023" name="Plants (Basel)">
        <title>Bridging the Gap: Combining Genomics and Transcriptomics Approaches to Understand Stylosanthes scabra, an Orphan Legume from the Brazilian Caatinga.</title>
        <authorList>
            <person name="Ferreira-Neto J.R.C."/>
            <person name="da Silva M.D."/>
            <person name="Binneck E."/>
            <person name="de Melo N.F."/>
            <person name="da Silva R.H."/>
            <person name="de Melo A.L.T.M."/>
            <person name="Pandolfi V."/>
            <person name="Bustamante F.O."/>
            <person name="Brasileiro-Vidal A.C."/>
            <person name="Benko-Iseppon A.M."/>
        </authorList>
    </citation>
    <scope>NUCLEOTIDE SEQUENCE [LARGE SCALE GENOMIC DNA]</scope>
    <source>
        <tissue evidence="3">Leaves</tissue>
    </source>
</reference>
<gene>
    <name evidence="3" type="ORF">PIB30_069830</name>
</gene>
<feature type="non-terminal residue" evidence="3">
    <location>
        <position position="1"/>
    </location>
</feature>
<feature type="region of interest" description="Disordered" evidence="1">
    <location>
        <begin position="156"/>
        <end position="187"/>
    </location>
</feature>
<evidence type="ECO:0000313" key="4">
    <source>
        <dbReference type="Proteomes" id="UP001341840"/>
    </source>
</evidence>
<evidence type="ECO:0000256" key="2">
    <source>
        <dbReference type="SAM" id="Phobius"/>
    </source>
</evidence>
<dbReference type="EMBL" id="JASCZI010212223">
    <property type="protein sequence ID" value="MED6198789.1"/>
    <property type="molecule type" value="Genomic_DNA"/>
</dbReference>
<sequence>FKRHKMESGIRIPYLNVGIESKRLERASSSRKRCVNWSSGSKAKIFRIGVRVRVPNIFVSVPIFLLLTLFCFRLSQVSIVILFYGPGYRAVFSNGILISTWKNPLNPNIPAKFPNSKLLILRALHLPSPSLPLTSRPHKLQPADRVGYPRVECGVEAKQGPEHPSKNEEPRTATRIGAPETENGGDNQSITILQLELVCKPATCGGEEKTNNAG</sequence>
<name>A0ABU6XP13_9FABA</name>
<dbReference type="Proteomes" id="UP001341840">
    <property type="component" value="Unassembled WGS sequence"/>
</dbReference>
<proteinExistence type="predicted"/>
<evidence type="ECO:0000313" key="3">
    <source>
        <dbReference type="EMBL" id="MED6198789.1"/>
    </source>
</evidence>
<comment type="caution">
    <text evidence="3">The sequence shown here is derived from an EMBL/GenBank/DDBJ whole genome shotgun (WGS) entry which is preliminary data.</text>
</comment>
<evidence type="ECO:0000256" key="1">
    <source>
        <dbReference type="SAM" id="MobiDB-lite"/>
    </source>
</evidence>